<dbReference type="InterPro" id="IPR014776">
    <property type="entry name" value="4pyrrole_Mease_sub2"/>
</dbReference>
<sequence>MEQIAPLRVRAPKLDGLASGVYLIGAGPGAADLITVRGSRILAQADIVFYDALIDLSMLDWCSSAKLVQVGKRCGSHSSSQHFINKQLVDAASKYPVVVRLKGGDPLIFGRAQEEIDALEKANIPYEIVPGITTALAASAELKQPPTTRELSRTLTLTTLPGRCAHEDYKTAIYYMARDQLSEVATTLLTQGYSANTPVCLMESVSLPAQRSFACTLDQLRFGDVHDHFLDKQPVVVMVGEVYRKKLQTLFPFIESQNHFNLFQKAS</sequence>
<evidence type="ECO:0000256" key="6">
    <source>
        <dbReference type="ARBA" id="ARBA00023244"/>
    </source>
</evidence>
<dbReference type="Proteomes" id="UP000078463">
    <property type="component" value="Chromosome"/>
</dbReference>
<feature type="domain" description="Tetrapyrrole methylase" evidence="9">
    <location>
        <begin position="21"/>
        <end position="220"/>
    </location>
</feature>
<evidence type="ECO:0000256" key="8">
    <source>
        <dbReference type="RuleBase" id="RU003960"/>
    </source>
</evidence>
<dbReference type="KEGG" id="pwu:A8O14_08575"/>
<evidence type="ECO:0000256" key="7">
    <source>
        <dbReference type="ARBA" id="ARBA00025705"/>
    </source>
</evidence>
<comment type="pathway">
    <text evidence="7">Porphyrin-containing compound metabolism; siroheme biosynthesis; precorrin-2 from uroporphyrinogen III: step 1/1.</text>
</comment>
<dbReference type="NCBIfam" id="NF004790">
    <property type="entry name" value="PRK06136.1"/>
    <property type="match status" value="1"/>
</dbReference>
<evidence type="ECO:0000256" key="5">
    <source>
        <dbReference type="ARBA" id="ARBA00022691"/>
    </source>
</evidence>
<dbReference type="GO" id="GO:0004851">
    <property type="term" value="F:uroporphyrin-III C-methyltransferase activity"/>
    <property type="evidence" value="ECO:0007669"/>
    <property type="project" value="UniProtKB-EC"/>
</dbReference>
<evidence type="ECO:0000313" key="11">
    <source>
        <dbReference type="Proteomes" id="UP000078463"/>
    </source>
</evidence>
<dbReference type="PANTHER" id="PTHR45790">
    <property type="entry name" value="SIROHEME SYNTHASE-RELATED"/>
    <property type="match status" value="1"/>
</dbReference>
<dbReference type="FunFam" id="3.40.1010.10:FF:000001">
    <property type="entry name" value="Siroheme synthase"/>
    <property type="match status" value="1"/>
</dbReference>
<dbReference type="InterPro" id="IPR006366">
    <property type="entry name" value="CobA/CysG_C"/>
</dbReference>
<dbReference type="Gene3D" id="3.40.1010.10">
    <property type="entry name" value="Cobalt-precorrin-4 Transmethylase, Domain 1"/>
    <property type="match status" value="1"/>
</dbReference>
<dbReference type="SUPFAM" id="SSF53790">
    <property type="entry name" value="Tetrapyrrole methylase"/>
    <property type="match status" value="1"/>
</dbReference>
<dbReference type="UniPathway" id="UPA00262">
    <property type="reaction ID" value="UER00211"/>
</dbReference>
<dbReference type="PROSITE" id="PS00839">
    <property type="entry name" value="SUMT_1"/>
    <property type="match status" value="1"/>
</dbReference>
<keyword evidence="11" id="KW-1185">Reference proteome</keyword>
<organism evidence="10 11">
    <name type="scientific">Polynucleobacter wuianus</name>
    <dbReference type="NCBI Taxonomy" id="1743168"/>
    <lineage>
        <taxon>Bacteria</taxon>
        <taxon>Pseudomonadati</taxon>
        <taxon>Pseudomonadota</taxon>
        <taxon>Betaproteobacteria</taxon>
        <taxon>Burkholderiales</taxon>
        <taxon>Burkholderiaceae</taxon>
        <taxon>Polynucleobacter</taxon>
    </lineage>
</organism>
<dbReference type="Gene3D" id="3.30.950.10">
    <property type="entry name" value="Methyltransferase, Cobalt-precorrin-4 Transmethylase, Domain 2"/>
    <property type="match status" value="1"/>
</dbReference>
<dbReference type="RefSeq" id="WP_068949130.1">
    <property type="nucleotide sequence ID" value="NZ_CP015922.1"/>
</dbReference>
<name>A0A191UGJ3_9BURK</name>
<evidence type="ECO:0000256" key="1">
    <source>
        <dbReference type="ARBA" id="ARBA00005879"/>
    </source>
</evidence>
<keyword evidence="5" id="KW-0949">S-adenosyl-L-methionine</keyword>
<dbReference type="STRING" id="1743168.A8O14_08575"/>
<keyword evidence="3 8" id="KW-0489">Methyltransferase</keyword>
<dbReference type="GO" id="GO:0019354">
    <property type="term" value="P:siroheme biosynthetic process"/>
    <property type="evidence" value="ECO:0007669"/>
    <property type="project" value="UniProtKB-UniPathway"/>
</dbReference>
<evidence type="ECO:0000313" key="10">
    <source>
        <dbReference type="EMBL" id="ANJ00124.1"/>
    </source>
</evidence>
<dbReference type="Pfam" id="PF00590">
    <property type="entry name" value="TP_methylase"/>
    <property type="match status" value="1"/>
</dbReference>
<protein>
    <recommendedName>
        <fullName evidence="2">uroporphyrinogen-III C-methyltransferase</fullName>
        <ecNumber evidence="2">2.1.1.107</ecNumber>
    </recommendedName>
</protein>
<reference evidence="11" key="1">
    <citation type="submission" date="2016-05" db="EMBL/GenBank/DDBJ databases">
        <title>Polynucleobacter sp. QLW-P1FAT50C-4 genome.</title>
        <authorList>
            <person name="Hahn M.W."/>
        </authorList>
    </citation>
    <scope>NUCLEOTIDE SEQUENCE [LARGE SCALE GENOMIC DNA]</scope>
    <source>
        <strain evidence="11">QLW-P1FAT50C-4</strain>
    </source>
</reference>
<evidence type="ECO:0000256" key="4">
    <source>
        <dbReference type="ARBA" id="ARBA00022679"/>
    </source>
</evidence>
<dbReference type="PANTHER" id="PTHR45790:SF3">
    <property type="entry name" value="S-ADENOSYL-L-METHIONINE-DEPENDENT UROPORPHYRINOGEN III METHYLTRANSFERASE, CHLOROPLASTIC"/>
    <property type="match status" value="1"/>
</dbReference>
<evidence type="ECO:0000256" key="2">
    <source>
        <dbReference type="ARBA" id="ARBA00012162"/>
    </source>
</evidence>
<dbReference type="CDD" id="cd11642">
    <property type="entry name" value="SUMT"/>
    <property type="match status" value="1"/>
</dbReference>
<evidence type="ECO:0000259" key="9">
    <source>
        <dbReference type="Pfam" id="PF00590"/>
    </source>
</evidence>
<gene>
    <name evidence="10" type="ORF">A8O14_08575</name>
</gene>
<dbReference type="PROSITE" id="PS00840">
    <property type="entry name" value="SUMT_2"/>
    <property type="match status" value="1"/>
</dbReference>
<proteinExistence type="inferred from homology"/>
<keyword evidence="6" id="KW-0627">Porphyrin biosynthesis</keyword>
<dbReference type="EMBL" id="CP015922">
    <property type="protein sequence ID" value="ANJ00124.1"/>
    <property type="molecule type" value="Genomic_DNA"/>
</dbReference>
<dbReference type="OrthoDB" id="9815856at2"/>
<keyword evidence="4 8" id="KW-0808">Transferase</keyword>
<dbReference type="AlphaFoldDB" id="A0A191UGJ3"/>
<dbReference type="InterPro" id="IPR035996">
    <property type="entry name" value="4pyrrol_Methylase_sf"/>
</dbReference>
<dbReference type="InterPro" id="IPR050161">
    <property type="entry name" value="Siro_Cobalamin_biosynth"/>
</dbReference>
<comment type="similarity">
    <text evidence="1 8">Belongs to the precorrin methyltransferase family.</text>
</comment>
<dbReference type="InterPro" id="IPR000878">
    <property type="entry name" value="4pyrrol_Mease"/>
</dbReference>
<accession>A0A191UGJ3</accession>
<dbReference type="InterPro" id="IPR003043">
    <property type="entry name" value="Uropor_MeTrfase_CS"/>
</dbReference>
<dbReference type="InterPro" id="IPR014777">
    <property type="entry name" value="4pyrrole_Mease_sub1"/>
</dbReference>
<dbReference type="EC" id="2.1.1.107" evidence="2"/>
<evidence type="ECO:0000256" key="3">
    <source>
        <dbReference type="ARBA" id="ARBA00022603"/>
    </source>
</evidence>
<dbReference type="NCBIfam" id="TIGR01469">
    <property type="entry name" value="cobA_cysG_Cterm"/>
    <property type="match status" value="1"/>
</dbReference>
<dbReference type="GO" id="GO:0032259">
    <property type="term" value="P:methylation"/>
    <property type="evidence" value="ECO:0007669"/>
    <property type="project" value="UniProtKB-KW"/>
</dbReference>